<protein>
    <submittedName>
        <fullName evidence="1">Uncharacterized protein</fullName>
    </submittedName>
</protein>
<sequence>MTIDIIIPNDAKIIDHGIATVIFLNCFSVYLAYANESSVLDVSALARQMSCTILVHPNRNRGLGISLGGTNTPNTPNS</sequence>
<accession>A0A6L2MYF6</accession>
<dbReference type="AlphaFoldDB" id="A0A6L2MYF6"/>
<dbReference type="EMBL" id="BKCJ010007764">
    <property type="protein sequence ID" value="GEU78890.1"/>
    <property type="molecule type" value="Genomic_DNA"/>
</dbReference>
<organism evidence="1">
    <name type="scientific">Tanacetum cinerariifolium</name>
    <name type="common">Dalmatian daisy</name>
    <name type="synonym">Chrysanthemum cinerariifolium</name>
    <dbReference type="NCBI Taxonomy" id="118510"/>
    <lineage>
        <taxon>Eukaryota</taxon>
        <taxon>Viridiplantae</taxon>
        <taxon>Streptophyta</taxon>
        <taxon>Embryophyta</taxon>
        <taxon>Tracheophyta</taxon>
        <taxon>Spermatophyta</taxon>
        <taxon>Magnoliopsida</taxon>
        <taxon>eudicotyledons</taxon>
        <taxon>Gunneridae</taxon>
        <taxon>Pentapetalae</taxon>
        <taxon>asterids</taxon>
        <taxon>campanulids</taxon>
        <taxon>Asterales</taxon>
        <taxon>Asteraceae</taxon>
        <taxon>Asteroideae</taxon>
        <taxon>Anthemideae</taxon>
        <taxon>Anthemidinae</taxon>
        <taxon>Tanacetum</taxon>
    </lineage>
</organism>
<gene>
    <name evidence="1" type="ORF">Tci_050868</name>
</gene>
<name>A0A6L2MYF6_TANCI</name>
<evidence type="ECO:0000313" key="1">
    <source>
        <dbReference type="EMBL" id="GEU78890.1"/>
    </source>
</evidence>
<reference evidence="1" key="1">
    <citation type="journal article" date="2019" name="Sci. Rep.">
        <title>Draft genome of Tanacetum cinerariifolium, the natural source of mosquito coil.</title>
        <authorList>
            <person name="Yamashiro T."/>
            <person name="Shiraishi A."/>
            <person name="Satake H."/>
            <person name="Nakayama K."/>
        </authorList>
    </citation>
    <scope>NUCLEOTIDE SEQUENCE</scope>
</reference>
<comment type="caution">
    <text evidence="1">The sequence shown here is derived from an EMBL/GenBank/DDBJ whole genome shotgun (WGS) entry which is preliminary data.</text>
</comment>
<proteinExistence type="predicted"/>